<dbReference type="InterPro" id="IPR055833">
    <property type="entry name" value="DUF7410"/>
</dbReference>
<gene>
    <name evidence="4" type="ORF">ELS19_07845</name>
</gene>
<feature type="transmembrane region" description="Helical" evidence="2">
    <location>
        <begin position="79"/>
        <end position="101"/>
    </location>
</feature>
<reference evidence="4 5" key="1">
    <citation type="submission" date="2018-12" db="EMBL/GenBank/DDBJ databases">
        <title>Genome analysis provides insights into bioremediation potentialities of Halogeometricum borinquense strain N11.</title>
        <authorList>
            <person name="Najjari A."/>
            <person name="Youssef N."/>
            <person name="Fhoula I."/>
            <person name="Ben Dhia O."/>
            <person name="Mahjoubi M."/>
            <person name="Ouzari H.I."/>
            <person name="Cherif A."/>
        </authorList>
    </citation>
    <scope>NUCLEOTIDE SEQUENCE [LARGE SCALE GENOMIC DNA]</scope>
    <source>
        <strain evidence="4 5">N11</strain>
    </source>
</reference>
<dbReference type="Proteomes" id="UP000294028">
    <property type="component" value="Unassembled WGS sequence"/>
</dbReference>
<dbReference type="AlphaFoldDB" id="A0A482TAI6"/>
<evidence type="ECO:0000256" key="2">
    <source>
        <dbReference type="SAM" id="Phobius"/>
    </source>
</evidence>
<evidence type="ECO:0000313" key="4">
    <source>
        <dbReference type="EMBL" id="RYJ13887.1"/>
    </source>
</evidence>
<feature type="domain" description="C2H2-type" evidence="3">
    <location>
        <begin position="28"/>
        <end position="49"/>
    </location>
</feature>
<dbReference type="InterPro" id="IPR013087">
    <property type="entry name" value="Znf_C2H2_type"/>
</dbReference>
<protein>
    <recommendedName>
        <fullName evidence="3">C2H2-type domain-containing protein</fullName>
    </recommendedName>
</protein>
<accession>A0A482TAI6</accession>
<organism evidence="4 5">
    <name type="scientific">Halogeometricum borinquense</name>
    <dbReference type="NCBI Taxonomy" id="60847"/>
    <lineage>
        <taxon>Archaea</taxon>
        <taxon>Methanobacteriati</taxon>
        <taxon>Methanobacteriota</taxon>
        <taxon>Stenosarchaea group</taxon>
        <taxon>Halobacteria</taxon>
        <taxon>Halobacteriales</taxon>
        <taxon>Haloferacaceae</taxon>
        <taxon>Halogeometricum</taxon>
    </lineage>
</organism>
<name>A0A482TAI6_9EURY</name>
<dbReference type="RefSeq" id="WP_006054382.1">
    <property type="nucleotide sequence ID" value="NZ_RZHH01000002.1"/>
</dbReference>
<dbReference type="EMBL" id="RZHH01000002">
    <property type="protein sequence ID" value="RYJ13887.1"/>
    <property type="molecule type" value="Genomic_DNA"/>
</dbReference>
<evidence type="ECO:0000313" key="5">
    <source>
        <dbReference type="Proteomes" id="UP000294028"/>
    </source>
</evidence>
<dbReference type="GeneID" id="9993398"/>
<evidence type="ECO:0000259" key="3">
    <source>
        <dbReference type="PROSITE" id="PS00028"/>
    </source>
</evidence>
<proteinExistence type="predicted"/>
<keyword evidence="2" id="KW-0812">Transmembrane</keyword>
<keyword evidence="2" id="KW-1133">Transmembrane helix</keyword>
<comment type="caution">
    <text evidence="4">The sequence shown here is derived from an EMBL/GenBank/DDBJ whole genome shotgun (WGS) entry which is preliminary data.</text>
</comment>
<evidence type="ECO:0000256" key="1">
    <source>
        <dbReference type="SAM" id="MobiDB-lite"/>
    </source>
</evidence>
<dbReference type="PROSITE" id="PS00028">
    <property type="entry name" value="ZINC_FINGER_C2H2_1"/>
    <property type="match status" value="1"/>
</dbReference>
<sequence>MIEKSSQKQNQIRPETNIEPDETPVTTCPYCDRPFRTDRLRVLHVGEAHADEWTPGERDAYESALDEEADELFLYHLKVVAALGSVYAAFIILGIIGFSIAG</sequence>
<dbReference type="Pfam" id="PF24166">
    <property type="entry name" value="DUF7410"/>
    <property type="match status" value="1"/>
</dbReference>
<feature type="region of interest" description="Disordered" evidence="1">
    <location>
        <begin position="1"/>
        <end position="26"/>
    </location>
</feature>
<dbReference type="OMA" id="LFTFHFK"/>
<keyword evidence="2" id="KW-0472">Membrane</keyword>